<organism evidence="2 3">
    <name type="scientific">Mizuhopecten yessoensis</name>
    <name type="common">Japanese scallop</name>
    <name type="synonym">Patinopecten yessoensis</name>
    <dbReference type="NCBI Taxonomy" id="6573"/>
    <lineage>
        <taxon>Eukaryota</taxon>
        <taxon>Metazoa</taxon>
        <taxon>Spiralia</taxon>
        <taxon>Lophotrochozoa</taxon>
        <taxon>Mollusca</taxon>
        <taxon>Bivalvia</taxon>
        <taxon>Autobranchia</taxon>
        <taxon>Pteriomorphia</taxon>
        <taxon>Pectinida</taxon>
        <taxon>Pectinoidea</taxon>
        <taxon>Pectinidae</taxon>
        <taxon>Mizuhopecten</taxon>
    </lineage>
</organism>
<dbReference type="PANTHER" id="PTHR20883:SF51">
    <property type="entry name" value="PHYTANOYL-COA HYDROXYLASE"/>
    <property type="match status" value="1"/>
</dbReference>
<dbReference type="Proteomes" id="UP000242188">
    <property type="component" value="Unassembled WGS sequence"/>
</dbReference>
<dbReference type="InterPro" id="IPR008775">
    <property type="entry name" value="Phytyl_CoA_dOase-like"/>
</dbReference>
<protein>
    <submittedName>
        <fullName evidence="2">Ectoine hydroxylase</fullName>
    </submittedName>
</protein>
<evidence type="ECO:0000313" key="3">
    <source>
        <dbReference type="Proteomes" id="UP000242188"/>
    </source>
</evidence>
<keyword evidence="3" id="KW-1185">Reference proteome</keyword>
<dbReference type="SUPFAM" id="SSF51197">
    <property type="entry name" value="Clavaminate synthase-like"/>
    <property type="match status" value="1"/>
</dbReference>
<sequence>MCELFSILSHSVYQYSKDFRVTDQVRQEFDQHGYIVLKGVLDKEEVSLVEKTIGGSDAITKHKFGDFVDGGRKTDTVLWKHPGNDVTGMVSRSEKVAGIAEQLLGGEVYHYHTKLMLKEGGRGAKHAWHQDYSYWYWNGCLFPDMLTVFIPLDDCRKENSCLQILRGSHKCGRIHHKTVGEQNGCDVERIEELKEMPSFSIVTSYTAVVKTTAIKGGGLSSRPTTERLTTLPKYTITLSIPRSRRFRILQSRSART</sequence>
<dbReference type="AlphaFoldDB" id="A0A210PUI9"/>
<gene>
    <name evidence="2" type="ORF">KP79_PYT03787</name>
</gene>
<dbReference type="Gene3D" id="2.60.120.620">
    <property type="entry name" value="q2cbj1_9rhob like domain"/>
    <property type="match status" value="1"/>
</dbReference>
<accession>A0A210PUI9</accession>
<reference evidence="2 3" key="1">
    <citation type="journal article" date="2017" name="Nat. Ecol. Evol.">
        <title>Scallop genome provides insights into evolution of bilaterian karyotype and development.</title>
        <authorList>
            <person name="Wang S."/>
            <person name="Zhang J."/>
            <person name="Jiao W."/>
            <person name="Li J."/>
            <person name="Xun X."/>
            <person name="Sun Y."/>
            <person name="Guo X."/>
            <person name="Huan P."/>
            <person name="Dong B."/>
            <person name="Zhang L."/>
            <person name="Hu X."/>
            <person name="Sun X."/>
            <person name="Wang J."/>
            <person name="Zhao C."/>
            <person name="Wang Y."/>
            <person name="Wang D."/>
            <person name="Huang X."/>
            <person name="Wang R."/>
            <person name="Lv J."/>
            <person name="Li Y."/>
            <person name="Zhang Z."/>
            <person name="Liu B."/>
            <person name="Lu W."/>
            <person name="Hui Y."/>
            <person name="Liang J."/>
            <person name="Zhou Z."/>
            <person name="Hou R."/>
            <person name="Li X."/>
            <person name="Liu Y."/>
            <person name="Li H."/>
            <person name="Ning X."/>
            <person name="Lin Y."/>
            <person name="Zhao L."/>
            <person name="Xing Q."/>
            <person name="Dou J."/>
            <person name="Li Y."/>
            <person name="Mao J."/>
            <person name="Guo H."/>
            <person name="Dou H."/>
            <person name="Li T."/>
            <person name="Mu C."/>
            <person name="Jiang W."/>
            <person name="Fu Q."/>
            <person name="Fu X."/>
            <person name="Miao Y."/>
            <person name="Liu J."/>
            <person name="Yu Q."/>
            <person name="Li R."/>
            <person name="Liao H."/>
            <person name="Li X."/>
            <person name="Kong Y."/>
            <person name="Jiang Z."/>
            <person name="Chourrout D."/>
            <person name="Li R."/>
            <person name="Bao Z."/>
        </authorList>
    </citation>
    <scope>NUCLEOTIDE SEQUENCE [LARGE SCALE GENOMIC DNA]</scope>
    <source>
        <strain evidence="2 3">PY_sf001</strain>
    </source>
</reference>
<evidence type="ECO:0000256" key="1">
    <source>
        <dbReference type="ARBA" id="ARBA00001962"/>
    </source>
</evidence>
<dbReference type="PANTHER" id="PTHR20883">
    <property type="entry name" value="PHYTANOYL-COA DIOXYGENASE DOMAIN CONTAINING 1"/>
    <property type="match status" value="1"/>
</dbReference>
<comment type="cofactor">
    <cofactor evidence="1">
        <name>Fe cation</name>
        <dbReference type="ChEBI" id="CHEBI:24875"/>
    </cofactor>
</comment>
<name>A0A210PUI9_MIZYE</name>
<dbReference type="Pfam" id="PF05721">
    <property type="entry name" value="PhyH"/>
    <property type="match status" value="1"/>
</dbReference>
<proteinExistence type="predicted"/>
<dbReference type="EMBL" id="NEDP02005484">
    <property type="protein sequence ID" value="OWF40169.1"/>
    <property type="molecule type" value="Genomic_DNA"/>
</dbReference>
<dbReference type="OrthoDB" id="445007at2759"/>
<comment type="caution">
    <text evidence="2">The sequence shown here is derived from an EMBL/GenBank/DDBJ whole genome shotgun (WGS) entry which is preliminary data.</text>
</comment>
<evidence type="ECO:0000313" key="2">
    <source>
        <dbReference type="EMBL" id="OWF40169.1"/>
    </source>
</evidence>